<dbReference type="InterPro" id="IPR014720">
    <property type="entry name" value="dsRBD_dom"/>
</dbReference>
<evidence type="ECO:0000313" key="3">
    <source>
        <dbReference type="Ensembl" id="ENSGWIP00000046713.1"/>
    </source>
</evidence>
<evidence type="ECO:0000256" key="1">
    <source>
        <dbReference type="PROSITE-ProRule" id="PRU00266"/>
    </source>
</evidence>
<dbReference type="GO" id="GO:0003726">
    <property type="term" value="F:double-stranded RNA adenosine deaminase activity"/>
    <property type="evidence" value="ECO:0007669"/>
    <property type="project" value="TreeGrafter"/>
</dbReference>
<dbReference type="Ensembl" id="ENSGWIT00000050558.1">
    <property type="protein sequence ID" value="ENSGWIP00000046713.1"/>
    <property type="gene ID" value="ENSGWIG00000023055.1"/>
</dbReference>
<reference evidence="3" key="3">
    <citation type="submission" date="2025-09" db="UniProtKB">
        <authorList>
            <consortium name="Ensembl"/>
        </authorList>
    </citation>
    <scope>IDENTIFICATION</scope>
</reference>
<dbReference type="AlphaFoldDB" id="A0A8C5HJK5"/>
<dbReference type="GO" id="GO:0003725">
    <property type="term" value="F:double-stranded RNA binding"/>
    <property type="evidence" value="ECO:0007669"/>
    <property type="project" value="TreeGrafter"/>
</dbReference>
<dbReference type="PROSITE" id="PS50137">
    <property type="entry name" value="DS_RBD"/>
    <property type="match status" value="1"/>
</dbReference>
<dbReference type="GO" id="GO:0008251">
    <property type="term" value="F:tRNA-specific adenosine deaminase activity"/>
    <property type="evidence" value="ECO:0007669"/>
    <property type="project" value="TreeGrafter"/>
</dbReference>
<dbReference type="Pfam" id="PF00035">
    <property type="entry name" value="dsrm"/>
    <property type="match status" value="1"/>
</dbReference>
<dbReference type="SUPFAM" id="SSF54768">
    <property type="entry name" value="dsRNA-binding domain-like"/>
    <property type="match status" value="1"/>
</dbReference>
<feature type="domain" description="DRBM" evidence="2">
    <location>
        <begin position="3"/>
        <end position="69"/>
    </location>
</feature>
<keyword evidence="4" id="KW-1185">Reference proteome</keyword>
<accession>A0A8C5HJK5</accession>
<reference evidence="3" key="2">
    <citation type="submission" date="2025-08" db="UniProtKB">
        <authorList>
            <consortium name="Ensembl"/>
        </authorList>
    </citation>
    <scope>IDENTIFICATION</scope>
</reference>
<dbReference type="GO" id="GO:0005737">
    <property type="term" value="C:cytoplasm"/>
    <property type="evidence" value="ECO:0007669"/>
    <property type="project" value="TreeGrafter"/>
</dbReference>
<dbReference type="FunFam" id="3.30.160.20:FF:000009">
    <property type="entry name" value="Adenosine deaminase RNA-specific B2 (inactive)"/>
    <property type="match status" value="1"/>
</dbReference>
<dbReference type="GO" id="GO:0006396">
    <property type="term" value="P:RNA processing"/>
    <property type="evidence" value="ECO:0007669"/>
    <property type="project" value="TreeGrafter"/>
</dbReference>
<organism evidence="3 4">
    <name type="scientific">Gouania willdenowi</name>
    <name type="common">Blunt-snouted clingfish</name>
    <name type="synonym">Lepadogaster willdenowi</name>
    <dbReference type="NCBI Taxonomy" id="441366"/>
    <lineage>
        <taxon>Eukaryota</taxon>
        <taxon>Metazoa</taxon>
        <taxon>Chordata</taxon>
        <taxon>Craniata</taxon>
        <taxon>Vertebrata</taxon>
        <taxon>Euteleostomi</taxon>
        <taxon>Actinopterygii</taxon>
        <taxon>Neopterygii</taxon>
        <taxon>Teleostei</taxon>
        <taxon>Neoteleostei</taxon>
        <taxon>Acanthomorphata</taxon>
        <taxon>Ovalentaria</taxon>
        <taxon>Blenniimorphae</taxon>
        <taxon>Blenniiformes</taxon>
        <taxon>Gobiesocoidei</taxon>
        <taxon>Gobiesocidae</taxon>
        <taxon>Gobiesocinae</taxon>
        <taxon>Gouania</taxon>
    </lineage>
</organism>
<name>A0A8C5HJK5_GOUWI</name>
<dbReference type="Gene3D" id="3.30.160.20">
    <property type="match status" value="1"/>
</dbReference>
<protein>
    <recommendedName>
        <fullName evidence="2">DRBM domain-containing protein</fullName>
    </recommendedName>
</protein>
<evidence type="ECO:0000259" key="2">
    <source>
        <dbReference type="PROSITE" id="PS50137"/>
    </source>
</evidence>
<dbReference type="PANTHER" id="PTHR10910">
    <property type="entry name" value="EUKARYOTE SPECIFIC DSRNA BINDING PROTEIN"/>
    <property type="match status" value="1"/>
</dbReference>
<dbReference type="Proteomes" id="UP000694680">
    <property type="component" value="Chromosome 17"/>
</dbReference>
<keyword evidence="1" id="KW-0694">RNA-binding</keyword>
<reference evidence="3" key="1">
    <citation type="submission" date="2020-06" db="EMBL/GenBank/DDBJ databases">
        <authorList>
            <consortium name="Wellcome Sanger Institute Data Sharing"/>
        </authorList>
    </citation>
    <scope>NUCLEOTIDE SEQUENCE [LARGE SCALE GENOMIC DNA]</scope>
</reference>
<evidence type="ECO:0000313" key="4">
    <source>
        <dbReference type="Proteomes" id="UP000694680"/>
    </source>
</evidence>
<dbReference type="GO" id="GO:0006382">
    <property type="term" value="P:adenosine to inosine editing"/>
    <property type="evidence" value="ECO:0007669"/>
    <property type="project" value="TreeGrafter"/>
</dbReference>
<dbReference type="GO" id="GO:0005730">
    <property type="term" value="C:nucleolus"/>
    <property type="evidence" value="ECO:0007669"/>
    <property type="project" value="TreeGrafter"/>
</dbReference>
<dbReference type="PANTHER" id="PTHR10910:SF62">
    <property type="entry name" value="AT07585P-RELATED"/>
    <property type="match status" value="1"/>
</dbReference>
<dbReference type="SMART" id="SM00358">
    <property type="entry name" value="DSRM"/>
    <property type="match status" value="1"/>
</dbReference>
<proteinExistence type="predicted"/>
<sequence length="89" mass="9749">MISEKNAIVHLNELRPGLQYEIVSKTSPVHAPVFSASVEVNGFHFEGQGPSKRWAKMRAAELALQSFVQFPNASQAHATMASFTTPPLL</sequence>